<feature type="region of interest" description="Disordered" evidence="1">
    <location>
        <begin position="173"/>
        <end position="194"/>
    </location>
</feature>
<reference evidence="2 3" key="1">
    <citation type="submission" date="2020-02" db="EMBL/GenBank/DDBJ databases">
        <authorList>
            <person name="Ferguson B K."/>
        </authorList>
    </citation>
    <scope>NUCLEOTIDE SEQUENCE [LARGE SCALE GENOMIC DNA]</scope>
</reference>
<feature type="non-terminal residue" evidence="2">
    <location>
        <position position="240"/>
    </location>
</feature>
<evidence type="ECO:0000256" key="1">
    <source>
        <dbReference type="SAM" id="MobiDB-lite"/>
    </source>
</evidence>
<dbReference type="OrthoDB" id="6777017at2759"/>
<dbReference type="EMBL" id="CADCXU010008834">
    <property type="protein sequence ID" value="CAA9999464.1"/>
    <property type="molecule type" value="Genomic_DNA"/>
</dbReference>
<accession>A0A6H5GAV4</accession>
<sequence>SQLENRPKCEFRIVMYTYAGANSVPPPGYHVATAATAPTPPVHFTSAAAAAPDAAKKKKVAIHTMGLRRDSVVVALALLGLGNECALLHARGKSDNLYSYHRWQLFRSDLPLLVILGCNIRKRGKNASTKYSQPNYLLATVKILHIGLHSCTYLVHQSNLLCKYGSKNNRNDCLSDEEDSSGNKYSRMEDDNMQDKERFARDSRHWNSTVRLDRDPTFALSIRLDQGPLGLCLEHRTGPS</sequence>
<name>A0A6H5GAV4_9HEMI</name>
<keyword evidence="3" id="KW-1185">Reference proteome</keyword>
<organism evidence="2 3">
    <name type="scientific">Nesidiocoris tenuis</name>
    <dbReference type="NCBI Taxonomy" id="355587"/>
    <lineage>
        <taxon>Eukaryota</taxon>
        <taxon>Metazoa</taxon>
        <taxon>Ecdysozoa</taxon>
        <taxon>Arthropoda</taxon>
        <taxon>Hexapoda</taxon>
        <taxon>Insecta</taxon>
        <taxon>Pterygota</taxon>
        <taxon>Neoptera</taxon>
        <taxon>Paraneoptera</taxon>
        <taxon>Hemiptera</taxon>
        <taxon>Heteroptera</taxon>
        <taxon>Panheteroptera</taxon>
        <taxon>Cimicomorpha</taxon>
        <taxon>Miridae</taxon>
        <taxon>Dicyphina</taxon>
        <taxon>Nesidiocoris</taxon>
    </lineage>
</organism>
<gene>
    <name evidence="2" type="ORF">NTEN_LOCUS5747</name>
</gene>
<evidence type="ECO:0000313" key="2">
    <source>
        <dbReference type="EMBL" id="CAA9999464.1"/>
    </source>
</evidence>
<dbReference type="AlphaFoldDB" id="A0A6H5GAV4"/>
<protein>
    <submittedName>
        <fullName evidence="2">Uncharacterized protein</fullName>
    </submittedName>
</protein>
<proteinExistence type="predicted"/>
<evidence type="ECO:0000313" key="3">
    <source>
        <dbReference type="Proteomes" id="UP000479000"/>
    </source>
</evidence>
<dbReference type="Proteomes" id="UP000479000">
    <property type="component" value="Unassembled WGS sequence"/>
</dbReference>
<feature type="non-terminal residue" evidence="2">
    <location>
        <position position="1"/>
    </location>
</feature>